<sequence length="554" mass="60222">MVNIFGIVIFLRMGWIVGTAGIAHAVLLLIICTALALITVFSAIGICDRCRIEAGGIYSLISHVLGGQIGGAVGLLYAFGQAVATGLVAVGFGESMARLFNTESSGAIKLISITTLILLSGINAAGVRWVIRLQLVLLAFLALALFDFILGAFFTYDPEDGVGKFSSERFSINSAPHYEGANCSNFGHNTYTKDQSFFSVFGVFFANFLGVLAGVNMASDLKNPHKSIPLGELSAIGVSSTTCFIFILILGSIVDREFLLCNYMINERVSLTKVMFLTGLYISSLSSIIGSLLGTPRVIQGIAAEGIIPVLAPLSKGEGPNKNPVRAAMVLMGVAIVFALLGDLNQLAILSTMPFLITYGFVNYAYVSLAMSYDLKAVHEETKKAIRRKSYGSTVSVSEPAETPKSNTVLDDLFPERKAEDGDPSEIYSQPTSWYAIFSNRYISFVGAIVNLTILIFINPMFAMLHFMAFAMIYYYIGRAFPAVSQGVTLFSLTHMFKTVWSKAETLIETDKQGLIIDSGNIGYDVSTARLNEENPDYSTRKPYHHTKEVRDFD</sequence>
<dbReference type="GO" id="GO:0015379">
    <property type="term" value="F:potassium:chloride symporter activity"/>
    <property type="evidence" value="ECO:0007669"/>
    <property type="project" value="TreeGrafter"/>
</dbReference>
<dbReference type="InterPro" id="IPR004842">
    <property type="entry name" value="SLC12A_fam"/>
</dbReference>
<dbReference type="PANTHER" id="PTHR11827:SF6">
    <property type="entry name" value="SOLUTE CARRIER FAMILY 12 MEMBER 8"/>
    <property type="match status" value="1"/>
</dbReference>
<protein>
    <submittedName>
        <fullName evidence="9">Amino acid permease/ SLC12A domain-containing protein</fullName>
    </submittedName>
</protein>
<organism evidence="8 9">
    <name type="scientific">Acrobeloides nanus</name>
    <dbReference type="NCBI Taxonomy" id="290746"/>
    <lineage>
        <taxon>Eukaryota</taxon>
        <taxon>Metazoa</taxon>
        <taxon>Ecdysozoa</taxon>
        <taxon>Nematoda</taxon>
        <taxon>Chromadorea</taxon>
        <taxon>Rhabditida</taxon>
        <taxon>Tylenchina</taxon>
        <taxon>Cephalobomorpha</taxon>
        <taxon>Cephaloboidea</taxon>
        <taxon>Cephalobidae</taxon>
        <taxon>Acrobeloides</taxon>
    </lineage>
</organism>
<feature type="transmembrane region" description="Helical" evidence="6">
    <location>
        <begin position="442"/>
        <end position="467"/>
    </location>
</feature>
<dbReference type="GO" id="GO:0006884">
    <property type="term" value="P:cell volume homeostasis"/>
    <property type="evidence" value="ECO:0007669"/>
    <property type="project" value="TreeGrafter"/>
</dbReference>
<evidence type="ECO:0000256" key="5">
    <source>
        <dbReference type="SAM" id="MobiDB-lite"/>
    </source>
</evidence>
<dbReference type="GO" id="GO:0055064">
    <property type="term" value="P:chloride ion homeostasis"/>
    <property type="evidence" value="ECO:0007669"/>
    <property type="project" value="TreeGrafter"/>
</dbReference>
<keyword evidence="2 6" id="KW-0812">Transmembrane</keyword>
<feature type="transmembrane region" description="Helical" evidence="6">
    <location>
        <begin position="324"/>
        <end position="341"/>
    </location>
</feature>
<dbReference type="Pfam" id="PF00324">
    <property type="entry name" value="AA_permease"/>
    <property type="match status" value="1"/>
</dbReference>
<evidence type="ECO:0000256" key="1">
    <source>
        <dbReference type="ARBA" id="ARBA00004141"/>
    </source>
</evidence>
<keyword evidence="8" id="KW-1185">Reference proteome</keyword>
<reference evidence="9" key="1">
    <citation type="submission" date="2022-11" db="UniProtKB">
        <authorList>
            <consortium name="WormBaseParasite"/>
        </authorList>
    </citation>
    <scope>IDENTIFICATION</scope>
</reference>
<dbReference type="Proteomes" id="UP000887540">
    <property type="component" value="Unplaced"/>
</dbReference>
<dbReference type="GO" id="GO:0016020">
    <property type="term" value="C:membrane"/>
    <property type="evidence" value="ECO:0007669"/>
    <property type="project" value="UniProtKB-SubCell"/>
</dbReference>
<dbReference type="AlphaFoldDB" id="A0A914EHC8"/>
<dbReference type="FunFam" id="1.20.1740.10:FF:000089">
    <property type="entry name" value="Protein CBG13067"/>
    <property type="match status" value="1"/>
</dbReference>
<dbReference type="GO" id="GO:1990573">
    <property type="term" value="P:potassium ion import across plasma membrane"/>
    <property type="evidence" value="ECO:0007669"/>
    <property type="project" value="TreeGrafter"/>
</dbReference>
<keyword evidence="4 6" id="KW-0472">Membrane</keyword>
<feature type="transmembrane region" description="Helical" evidence="6">
    <location>
        <begin position="20"/>
        <end position="44"/>
    </location>
</feature>
<evidence type="ECO:0000256" key="4">
    <source>
        <dbReference type="ARBA" id="ARBA00023136"/>
    </source>
</evidence>
<feature type="transmembrane region" description="Helical" evidence="6">
    <location>
        <begin position="347"/>
        <end position="367"/>
    </location>
</feature>
<dbReference type="WBParaSite" id="ACRNAN_scaffold7775.g7350.t1">
    <property type="protein sequence ID" value="ACRNAN_scaffold7775.g7350.t1"/>
    <property type="gene ID" value="ACRNAN_scaffold7775.g7350"/>
</dbReference>
<evidence type="ECO:0000259" key="7">
    <source>
        <dbReference type="Pfam" id="PF00324"/>
    </source>
</evidence>
<dbReference type="GO" id="GO:0055075">
    <property type="term" value="P:potassium ion homeostasis"/>
    <property type="evidence" value="ECO:0007669"/>
    <property type="project" value="TreeGrafter"/>
</dbReference>
<feature type="transmembrane region" description="Helical" evidence="6">
    <location>
        <begin position="106"/>
        <end position="126"/>
    </location>
</feature>
<proteinExistence type="predicted"/>
<dbReference type="Gene3D" id="1.20.1740.10">
    <property type="entry name" value="Amino acid/polyamine transporter I"/>
    <property type="match status" value="1"/>
</dbReference>
<feature type="transmembrane region" description="Helical" evidence="6">
    <location>
        <begin position="133"/>
        <end position="156"/>
    </location>
</feature>
<dbReference type="PANTHER" id="PTHR11827">
    <property type="entry name" value="SOLUTE CARRIER FAMILY 12, CATION COTRANSPORTERS"/>
    <property type="match status" value="1"/>
</dbReference>
<evidence type="ECO:0000313" key="8">
    <source>
        <dbReference type="Proteomes" id="UP000887540"/>
    </source>
</evidence>
<accession>A0A914EHC8</accession>
<feature type="transmembrane region" description="Helical" evidence="6">
    <location>
        <begin position="56"/>
        <end position="79"/>
    </location>
</feature>
<evidence type="ECO:0000256" key="3">
    <source>
        <dbReference type="ARBA" id="ARBA00022989"/>
    </source>
</evidence>
<feature type="region of interest" description="Disordered" evidence="5">
    <location>
        <begin position="534"/>
        <end position="554"/>
    </location>
</feature>
<feature type="transmembrane region" description="Helical" evidence="6">
    <location>
        <begin position="274"/>
        <end position="293"/>
    </location>
</feature>
<evidence type="ECO:0000256" key="6">
    <source>
        <dbReference type="SAM" id="Phobius"/>
    </source>
</evidence>
<feature type="transmembrane region" description="Helical" evidence="6">
    <location>
        <begin position="197"/>
        <end position="218"/>
    </location>
</feature>
<evidence type="ECO:0000256" key="2">
    <source>
        <dbReference type="ARBA" id="ARBA00022692"/>
    </source>
</evidence>
<dbReference type="InterPro" id="IPR004841">
    <property type="entry name" value="AA-permease/SLC12A_dom"/>
</dbReference>
<keyword evidence="3 6" id="KW-1133">Transmembrane helix</keyword>
<evidence type="ECO:0000313" key="9">
    <source>
        <dbReference type="WBParaSite" id="ACRNAN_scaffold7775.g7350.t1"/>
    </source>
</evidence>
<feature type="transmembrane region" description="Helical" evidence="6">
    <location>
        <begin position="230"/>
        <end position="254"/>
    </location>
</feature>
<name>A0A914EHC8_9BILA</name>
<feature type="domain" description="Amino acid permease/ SLC12A" evidence="7">
    <location>
        <begin position="3"/>
        <end position="368"/>
    </location>
</feature>
<comment type="subcellular location">
    <subcellularLocation>
        <location evidence="1">Membrane</location>
        <topology evidence="1">Multi-pass membrane protein</topology>
    </subcellularLocation>
</comment>